<keyword evidence="3" id="KW-1185">Reference proteome</keyword>
<organism evidence="2 3">
    <name type="scientific">Hydrotalea sandarakina</name>
    <dbReference type="NCBI Taxonomy" id="1004304"/>
    <lineage>
        <taxon>Bacteria</taxon>
        <taxon>Pseudomonadati</taxon>
        <taxon>Bacteroidota</taxon>
        <taxon>Chitinophagia</taxon>
        <taxon>Chitinophagales</taxon>
        <taxon>Chitinophagaceae</taxon>
        <taxon>Hydrotalea</taxon>
    </lineage>
</organism>
<accession>A0A2W7RKW4</accession>
<evidence type="ECO:0000256" key="1">
    <source>
        <dbReference type="SAM" id="MobiDB-lite"/>
    </source>
</evidence>
<dbReference type="EMBL" id="QKZV01000007">
    <property type="protein sequence ID" value="PZX61473.1"/>
    <property type="molecule type" value="Genomic_DNA"/>
</dbReference>
<proteinExistence type="predicted"/>
<reference evidence="2 3" key="1">
    <citation type="submission" date="2018-06" db="EMBL/GenBank/DDBJ databases">
        <title>Genomic Encyclopedia of Archaeal and Bacterial Type Strains, Phase II (KMG-II): from individual species to whole genera.</title>
        <authorList>
            <person name="Goeker M."/>
        </authorList>
    </citation>
    <scope>NUCLEOTIDE SEQUENCE [LARGE SCALE GENOMIC DNA]</scope>
    <source>
        <strain evidence="2 3">DSM 23241</strain>
    </source>
</reference>
<protein>
    <submittedName>
        <fullName evidence="2">Uncharacterized protein</fullName>
    </submittedName>
</protein>
<dbReference type="AlphaFoldDB" id="A0A2W7RKW4"/>
<sequence length="255" mass="28586">MGRRDSVAVPYFSPSFTYYNKSGLFASASFSYLTSSEQQRIDLYTLSLGYHTKFNNWFAGALITKYFFNDQSYNVESELSGYGNAYLGHHFGNALNWYVDGMLSFASQPDFFISTELSHDFYLLQNELSISPTLQLNAGTQNYYNAYYTTRRYSNKRDTNSSGNGQGGNGQGSGSGNSSSIPTSIMVQSASAFQLLNVGVSMPIIYDLPHFTISLNPQIAFPLNPSSITLDGVTIKENLSNYFYWSISVNYRFFK</sequence>
<evidence type="ECO:0000313" key="2">
    <source>
        <dbReference type="EMBL" id="PZX61473.1"/>
    </source>
</evidence>
<dbReference type="RefSeq" id="WP_111296408.1">
    <property type="nucleotide sequence ID" value="NZ_QKZV01000007.1"/>
</dbReference>
<dbReference type="Proteomes" id="UP000249720">
    <property type="component" value="Unassembled WGS sequence"/>
</dbReference>
<feature type="compositionally biased region" description="Gly residues" evidence="1">
    <location>
        <begin position="164"/>
        <end position="175"/>
    </location>
</feature>
<evidence type="ECO:0000313" key="3">
    <source>
        <dbReference type="Proteomes" id="UP000249720"/>
    </source>
</evidence>
<dbReference type="OrthoDB" id="871919at2"/>
<name>A0A2W7RKW4_9BACT</name>
<comment type="caution">
    <text evidence="2">The sequence shown here is derived from an EMBL/GenBank/DDBJ whole genome shotgun (WGS) entry which is preliminary data.</text>
</comment>
<gene>
    <name evidence="2" type="ORF">LX80_02203</name>
</gene>
<feature type="region of interest" description="Disordered" evidence="1">
    <location>
        <begin position="154"/>
        <end position="180"/>
    </location>
</feature>